<dbReference type="PANTHER" id="PTHR47508">
    <property type="entry name" value="SAM DOMAIN-CONTAINING PROTEIN-RELATED"/>
    <property type="match status" value="1"/>
</dbReference>
<dbReference type="EnsemblMetazoa" id="XM_038205193.1">
    <property type="protein sequence ID" value="XP_038061121.1"/>
    <property type="gene ID" value="LOC119731908"/>
</dbReference>
<keyword evidence="5" id="KW-1185">Reference proteome</keyword>
<dbReference type="InterPro" id="IPR000488">
    <property type="entry name" value="Death_dom"/>
</dbReference>
<organism evidence="4 5">
    <name type="scientific">Patiria miniata</name>
    <name type="common">Bat star</name>
    <name type="synonym">Asterina miniata</name>
    <dbReference type="NCBI Taxonomy" id="46514"/>
    <lineage>
        <taxon>Eukaryota</taxon>
        <taxon>Metazoa</taxon>
        <taxon>Echinodermata</taxon>
        <taxon>Eleutherozoa</taxon>
        <taxon>Asterozoa</taxon>
        <taxon>Asteroidea</taxon>
        <taxon>Valvatacea</taxon>
        <taxon>Valvatida</taxon>
        <taxon>Asterinidae</taxon>
        <taxon>Patiria</taxon>
    </lineage>
</organism>
<accession>A0A914ACC4</accession>
<feature type="region of interest" description="Disordered" evidence="2">
    <location>
        <begin position="339"/>
        <end position="358"/>
    </location>
</feature>
<evidence type="ECO:0000256" key="1">
    <source>
        <dbReference type="ARBA" id="ARBA00022737"/>
    </source>
</evidence>
<dbReference type="SUPFAM" id="SSF47986">
    <property type="entry name" value="DEATH domain"/>
    <property type="match status" value="1"/>
</dbReference>
<dbReference type="Proteomes" id="UP000887568">
    <property type="component" value="Unplaced"/>
</dbReference>
<dbReference type="InterPro" id="IPR032171">
    <property type="entry name" value="COR-A"/>
</dbReference>
<dbReference type="GeneID" id="119731908"/>
<feature type="compositionally biased region" description="Polar residues" evidence="2">
    <location>
        <begin position="343"/>
        <end position="358"/>
    </location>
</feature>
<evidence type="ECO:0000313" key="4">
    <source>
        <dbReference type="EnsemblMetazoa" id="XP_038061121.1"/>
    </source>
</evidence>
<dbReference type="RefSeq" id="XP_038061121.1">
    <property type="nucleotide sequence ID" value="XM_038205193.1"/>
</dbReference>
<dbReference type="GO" id="GO:0007165">
    <property type="term" value="P:signal transduction"/>
    <property type="evidence" value="ECO:0007669"/>
    <property type="project" value="InterPro"/>
</dbReference>
<dbReference type="PANTHER" id="PTHR47508:SF4">
    <property type="match status" value="1"/>
</dbReference>
<dbReference type="AlphaFoldDB" id="A0A914ACC4"/>
<reference evidence="4" key="1">
    <citation type="submission" date="2022-11" db="UniProtKB">
        <authorList>
            <consortium name="EnsemblMetazoa"/>
        </authorList>
    </citation>
    <scope>IDENTIFICATION</scope>
</reference>
<dbReference type="InterPro" id="IPR011029">
    <property type="entry name" value="DEATH-like_dom_sf"/>
</dbReference>
<proteinExistence type="predicted"/>
<feature type="domain" description="Death" evidence="3">
    <location>
        <begin position="563"/>
        <end position="649"/>
    </location>
</feature>
<dbReference type="Pfam" id="PF16095">
    <property type="entry name" value="COR-A"/>
    <property type="match status" value="1"/>
</dbReference>
<dbReference type="PROSITE" id="PS50017">
    <property type="entry name" value="DEATH_DOMAIN"/>
    <property type="match status" value="1"/>
</dbReference>
<sequence>MNDFKTSRELLLEGKILSLGRRRGWRTTTGKLPGGTILCQHHRKERSETTPLWMEPLAHLQREGHPGSGGSVTNRKTPFQYLEFWMQSIFNYTKENCSQKELKQNSPPIFIVGTHRNSVGEKGISENQRKALIKEIFDRIRDGIKDKPYYTHVVSKFYAIENSVKDNKKIQELRKHIEDVAVEEPYMGERIPLNWMTFDDEKGKLSGGKPVMTLKQVMDGFGIEDETELLTMLKFYHDLGHIIYFGGDGAQESQALKDVVILDPNWLIDSFKKILTVKPPKEQTVKYRKFWDRLNDNGILEDLLIDHMWQDILEHKQALLDLMDKFDLLCKRFDEPREEEKSSTASATATQPRPTNASYYVPSMLRQQTSRSLQLETTENNSNVFYVDFKEFLPDGLFHRLVVRALRWSQDLGGAKSANPLLLCDQANVYVDDHHKFALQMVHQSNLAYIKVSVMRVEVYPPPRHVKAPSGDVTCKVKDFVEEHLQDLKTMWIKRINYCISVQCPDKKVFHFLPLNECMAKPEVVCHFEKSHVVIKTDEIQAMFKEESSEEEASAPEDKQPFNDIHLREIAKELGQNWEKLATYLHFTQDDTYKFVTNSQTGVDGAIFNMFTTWKQRFKGGEVEQMKTEMAKALELIDNYVLAEKVRIY</sequence>
<name>A0A914ACC4_PATMI</name>
<dbReference type="InterPro" id="IPR036388">
    <property type="entry name" value="WH-like_DNA-bd_sf"/>
</dbReference>
<dbReference type="OMA" id="THCNISE"/>
<dbReference type="InterPro" id="IPR027417">
    <property type="entry name" value="P-loop_NTPase"/>
</dbReference>
<dbReference type="OrthoDB" id="5962960at2759"/>
<evidence type="ECO:0000313" key="5">
    <source>
        <dbReference type="Proteomes" id="UP000887568"/>
    </source>
</evidence>
<dbReference type="Gene3D" id="3.40.50.300">
    <property type="entry name" value="P-loop containing nucleotide triphosphate hydrolases"/>
    <property type="match status" value="1"/>
</dbReference>
<dbReference type="Gene3D" id="1.10.533.10">
    <property type="entry name" value="Death Domain, Fas"/>
    <property type="match status" value="1"/>
</dbReference>
<dbReference type="Gene3D" id="1.10.10.10">
    <property type="entry name" value="Winged helix-like DNA-binding domain superfamily/Winged helix DNA-binding domain"/>
    <property type="match status" value="1"/>
</dbReference>
<evidence type="ECO:0000256" key="2">
    <source>
        <dbReference type="SAM" id="MobiDB-lite"/>
    </source>
</evidence>
<evidence type="ECO:0000259" key="3">
    <source>
        <dbReference type="PROSITE" id="PS50017"/>
    </source>
</evidence>
<keyword evidence="1" id="KW-0677">Repeat</keyword>
<protein>
    <recommendedName>
        <fullName evidence="3">Death domain-containing protein</fullName>
    </recommendedName>
</protein>